<keyword evidence="2" id="KW-1185">Reference proteome</keyword>
<proteinExistence type="predicted"/>
<evidence type="ECO:0000313" key="1">
    <source>
        <dbReference type="EMBL" id="TMS06070.1"/>
    </source>
</evidence>
<reference evidence="1" key="1">
    <citation type="submission" date="2018-11" db="EMBL/GenBank/DDBJ databases">
        <title>The sequence and de novo assembly of Larimichthys crocea genome using PacBio and Hi-C technologies.</title>
        <authorList>
            <person name="Xu P."/>
            <person name="Chen B."/>
            <person name="Zhou Z."/>
            <person name="Ke Q."/>
            <person name="Wu Y."/>
            <person name="Bai H."/>
            <person name="Pu F."/>
        </authorList>
    </citation>
    <scope>NUCLEOTIDE SEQUENCE</scope>
    <source>
        <tissue evidence="1">Muscle</tissue>
    </source>
</reference>
<evidence type="ECO:0000313" key="2">
    <source>
        <dbReference type="Proteomes" id="UP000793456"/>
    </source>
</evidence>
<name>A0ACD3QFU3_LARCR</name>
<dbReference type="EMBL" id="CM011693">
    <property type="protein sequence ID" value="TMS06070.1"/>
    <property type="molecule type" value="Genomic_DNA"/>
</dbReference>
<comment type="caution">
    <text evidence="1">The sequence shown here is derived from an EMBL/GenBank/DDBJ whole genome shotgun (WGS) entry which is preliminary data.</text>
</comment>
<protein>
    <submittedName>
        <fullName evidence="1">Uncharacterized protein</fullName>
    </submittedName>
</protein>
<gene>
    <name evidence="1" type="ORF">E3U43_005320</name>
</gene>
<accession>A0ACD3QFU3</accession>
<organism evidence="1 2">
    <name type="scientific">Larimichthys crocea</name>
    <name type="common">Large yellow croaker</name>
    <name type="synonym">Pseudosciaena crocea</name>
    <dbReference type="NCBI Taxonomy" id="215358"/>
    <lineage>
        <taxon>Eukaryota</taxon>
        <taxon>Metazoa</taxon>
        <taxon>Chordata</taxon>
        <taxon>Craniata</taxon>
        <taxon>Vertebrata</taxon>
        <taxon>Euteleostomi</taxon>
        <taxon>Actinopterygii</taxon>
        <taxon>Neopterygii</taxon>
        <taxon>Teleostei</taxon>
        <taxon>Neoteleostei</taxon>
        <taxon>Acanthomorphata</taxon>
        <taxon>Eupercaria</taxon>
        <taxon>Sciaenidae</taxon>
        <taxon>Larimichthys</taxon>
    </lineage>
</organism>
<sequence>MDDEFDRRMELRRQRREQMRLDADNLSYTNDDEEEEARERRRRAREERKKMMADSGESGIR</sequence>
<dbReference type="Proteomes" id="UP000793456">
    <property type="component" value="Chromosome XX"/>
</dbReference>